<organism evidence="2 3">
    <name type="scientific">Nitzschia inconspicua</name>
    <dbReference type="NCBI Taxonomy" id="303405"/>
    <lineage>
        <taxon>Eukaryota</taxon>
        <taxon>Sar</taxon>
        <taxon>Stramenopiles</taxon>
        <taxon>Ochrophyta</taxon>
        <taxon>Bacillariophyta</taxon>
        <taxon>Bacillariophyceae</taxon>
        <taxon>Bacillariophycidae</taxon>
        <taxon>Bacillariales</taxon>
        <taxon>Bacillariaceae</taxon>
        <taxon>Nitzschia</taxon>
    </lineage>
</organism>
<keyword evidence="3" id="KW-1185">Reference proteome</keyword>
<evidence type="ECO:0000313" key="2">
    <source>
        <dbReference type="EMBL" id="KAG7352473.1"/>
    </source>
</evidence>
<gene>
    <name evidence="2" type="ORF">IV203_008521</name>
</gene>
<reference evidence="2" key="2">
    <citation type="submission" date="2021-04" db="EMBL/GenBank/DDBJ databases">
        <authorList>
            <person name="Podell S."/>
        </authorList>
    </citation>
    <scope>NUCLEOTIDE SEQUENCE</scope>
    <source>
        <strain evidence="2">Hildebrandi</strain>
    </source>
</reference>
<evidence type="ECO:0000313" key="3">
    <source>
        <dbReference type="Proteomes" id="UP000693970"/>
    </source>
</evidence>
<accession>A0A9K3L0A5</accession>
<dbReference type="OrthoDB" id="56778at2759"/>
<dbReference type="AlphaFoldDB" id="A0A9K3L0A5"/>
<dbReference type="EMBL" id="JAGRRH010000017">
    <property type="protein sequence ID" value="KAG7352473.1"/>
    <property type="molecule type" value="Genomic_DNA"/>
</dbReference>
<feature type="region of interest" description="Disordered" evidence="1">
    <location>
        <begin position="1"/>
        <end position="26"/>
    </location>
</feature>
<name>A0A9K3L0A5_9STRA</name>
<reference evidence="2" key="1">
    <citation type="journal article" date="2021" name="Sci. Rep.">
        <title>Diploid genomic architecture of Nitzschia inconspicua, an elite biomass production diatom.</title>
        <authorList>
            <person name="Oliver A."/>
            <person name="Podell S."/>
            <person name="Pinowska A."/>
            <person name="Traller J.C."/>
            <person name="Smith S.R."/>
            <person name="McClure R."/>
            <person name="Beliaev A."/>
            <person name="Bohutskyi P."/>
            <person name="Hill E.A."/>
            <person name="Rabines A."/>
            <person name="Zheng H."/>
            <person name="Allen L.Z."/>
            <person name="Kuo A."/>
            <person name="Grigoriev I.V."/>
            <person name="Allen A.E."/>
            <person name="Hazlebeck D."/>
            <person name="Allen E.E."/>
        </authorList>
    </citation>
    <scope>NUCLEOTIDE SEQUENCE</scope>
    <source>
        <strain evidence="2">Hildebrandi</strain>
    </source>
</reference>
<dbReference type="Proteomes" id="UP000693970">
    <property type="component" value="Unassembled WGS sequence"/>
</dbReference>
<comment type="caution">
    <text evidence="2">The sequence shown here is derived from an EMBL/GenBank/DDBJ whole genome shotgun (WGS) entry which is preliminary data.</text>
</comment>
<sequence length="495" mass="55902">MTRCELDQDKHEQQPGHDERCSGSIKPSSTGFVASLSNTLHGWSTPRMDIKAESSMLQSMFRSVSMTQPPTTSTARFSMKDDTMKTYPTIAPLHKKSIPYHKAQSSPAYIHSPPPSTPAWKVRALQSLPMYYPLESTAITIQRSLCSLTEQISAFLKEHSVCSVYHDDAGRVDCMTSGLLRFSVQLWKDNRTSSVAESSPSTIIEIQRRQGCCIEMQRMRQELIERLMNPKTGLSTLPLPSPRSTPVHVLQQLVEQSASVNSTTAVPALTMTDCDSAYQISCRLLKSDRLDERRLGLESLHLIANARNVMIHQAHLVSSKILTDPYLQSLLLDYFTGIEVNSDGENNNDSMELDDHDGTLDYQRGRYFGDMHILALKTISNALDTAVYCNKDKQEDNFDVGSLNLASPFWNHALQAMLYDMHYSYVRPLEACLSVRSLRRLHSLTRHALNERLTMFADSVQLDHFLSDARSFGQMHHLQLEHETVQFMNQLGLVC</sequence>
<proteinExistence type="predicted"/>
<feature type="compositionally biased region" description="Basic and acidic residues" evidence="1">
    <location>
        <begin position="1"/>
        <end position="21"/>
    </location>
</feature>
<protein>
    <submittedName>
        <fullName evidence="2">Uncharacterized protein</fullName>
    </submittedName>
</protein>
<evidence type="ECO:0000256" key="1">
    <source>
        <dbReference type="SAM" id="MobiDB-lite"/>
    </source>
</evidence>